<evidence type="ECO:0000313" key="15">
    <source>
        <dbReference type="Proteomes" id="UP000426444"/>
    </source>
</evidence>
<feature type="domain" description="PAC" evidence="12">
    <location>
        <begin position="309"/>
        <end position="359"/>
    </location>
</feature>
<dbReference type="SMART" id="SM00116">
    <property type="entry name" value="CBS"/>
    <property type="match status" value="1"/>
</dbReference>
<dbReference type="PROSITE" id="PS00676">
    <property type="entry name" value="SIGMA54_INTERACT_2"/>
    <property type="match status" value="1"/>
</dbReference>
<dbReference type="Gene3D" id="3.30.450.20">
    <property type="entry name" value="PAS domain"/>
    <property type="match status" value="2"/>
</dbReference>
<dbReference type="AlphaFoldDB" id="A0A6I6DBV5"/>
<evidence type="ECO:0000256" key="4">
    <source>
        <dbReference type="ARBA" id="ARBA00023015"/>
    </source>
</evidence>
<feature type="domain" description="PAS" evidence="11">
    <location>
        <begin position="240"/>
        <end position="291"/>
    </location>
</feature>
<dbReference type="SUPFAM" id="SSF52540">
    <property type="entry name" value="P-loop containing nucleoside triphosphate hydrolases"/>
    <property type="match status" value="1"/>
</dbReference>
<dbReference type="SUPFAM" id="SSF54631">
    <property type="entry name" value="CBS-domain pair"/>
    <property type="match status" value="1"/>
</dbReference>
<evidence type="ECO:0000259" key="13">
    <source>
        <dbReference type="PROSITE" id="PS51371"/>
    </source>
</evidence>
<dbReference type="PROSITE" id="PS50045">
    <property type="entry name" value="SIGMA54_INTERACT_4"/>
    <property type="match status" value="1"/>
</dbReference>
<dbReference type="InterPro" id="IPR025944">
    <property type="entry name" value="Sigma_54_int_dom_CS"/>
</dbReference>
<evidence type="ECO:0000256" key="2">
    <source>
        <dbReference type="ARBA" id="ARBA00022797"/>
    </source>
</evidence>
<keyword evidence="15" id="KW-1185">Reference proteome</keyword>
<evidence type="ECO:0000259" key="12">
    <source>
        <dbReference type="PROSITE" id="PS50113"/>
    </source>
</evidence>
<dbReference type="GO" id="GO:0003677">
    <property type="term" value="F:DNA binding"/>
    <property type="evidence" value="ECO:0007669"/>
    <property type="project" value="UniProtKB-KW"/>
</dbReference>
<dbReference type="Pfam" id="PF00989">
    <property type="entry name" value="PAS"/>
    <property type="match status" value="1"/>
</dbReference>
<dbReference type="Pfam" id="PF18024">
    <property type="entry name" value="HTH_50"/>
    <property type="match status" value="1"/>
</dbReference>
<dbReference type="PROSITE" id="PS00688">
    <property type="entry name" value="SIGMA54_INTERACT_3"/>
    <property type="match status" value="1"/>
</dbReference>
<sequence length="691" mass="78527">MKAYEAVNPNSVFLYSEQTIEEASRLLLDRGITKAPVLDSSNECIGIITKDLLLHAMLNGTSLETRVPEIMQSDCYFLAHDDKLSINNNRQLESGIVLKNGLPVGVIEPKDIINVYIKRRKDEKENIKATMDAVYNPVIAINNNNIIKIFNKWAAKAFNINETKALNSHAENVIPNQEILELLTGEISYPDNKISFNGLSYVPYRKNVYRDSEQIGRVLVLRDISEIETMIQKSEYTKRLNRELEAIIESSFDGLYVTDGQANTLRLNKGFERIMGITQEQCVGRNMKELVDRGVFSRSGTLVALETGDRATLTLTASTGKEALVTSNPIYDEKGNIILVVTNVRDITELNELQRRLERVEGLQELYKTELQQMKLENSRKLIMNSTKMKELINMAMRVADVDSTVLIQGESGVGKELIAETIHFNSNRNDTPFIRLNCGAIPENLLESELFGYEAGAFTGANKNGKVGLFELAQGGILFLDEIGELPLNLQVKLLRVLQDKEIMRVGGVKPIKVNTRIIAGTNRDLMSMVDKNLFRLDLYYRLNVIPITVPPLRERREDIPALMNYFINEFNQKYGMKKRLDNKVYNNLIEYNWPGNVRELENLIERLVVTSIDNTININDLPSSYIKTSSTMLEDDKQIIPLQQAVENTERKLLENAFSRYRTSYQVAQALKVNQSTIVRKVHKYGITR</sequence>
<evidence type="ECO:0000256" key="9">
    <source>
        <dbReference type="SAM" id="Coils"/>
    </source>
</evidence>
<dbReference type="CDD" id="cd00009">
    <property type="entry name" value="AAA"/>
    <property type="match status" value="1"/>
</dbReference>
<dbReference type="Pfam" id="PF25601">
    <property type="entry name" value="AAA_lid_14"/>
    <property type="match status" value="1"/>
</dbReference>
<evidence type="ECO:0000259" key="11">
    <source>
        <dbReference type="PROSITE" id="PS50112"/>
    </source>
</evidence>
<dbReference type="InterPro" id="IPR025662">
    <property type="entry name" value="Sigma_54_int_dom_ATP-bd_1"/>
</dbReference>
<evidence type="ECO:0000259" key="10">
    <source>
        <dbReference type="PROSITE" id="PS50045"/>
    </source>
</evidence>
<dbReference type="FunFam" id="3.40.50.300:FF:000006">
    <property type="entry name" value="DNA-binding transcriptional regulator NtrC"/>
    <property type="match status" value="1"/>
</dbReference>
<dbReference type="RefSeq" id="WP_156202632.1">
    <property type="nucleotide sequence ID" value="NZ_CP046457.1"/>
</dbReference>
<reference evidence="15" key="1">
    <citation type="journal article" date="2019" name="Microbiology">
        <title>Complete Genome Sequence of an Uncultured Bacterium of the Candidate Phylum Bipolaricaulota.</title>
        <authorList>
            <person name="Kadnikov V.V."/>
            <person name="Mardanov A.V."/>
            <person name="Beletsky A.V."/>
            <person name="Frank Y.A."/>
            <person name="Karnachuk O.V."/>
            <person name="Ravin N.V."/>
        </authorList>
    </citation>
    <scope>NUCLEOTIDE SEQUENCE [LARGE SCALE GENOMIC DNA]</scope>
</reference>
<dbReference type="PROSITE" id="PS51371">
    <property type="entry name" value="CBS"/>
    <property type="match status" value="1"/>
</dbReference>
<dbReference type="Gene3D" id="1.10.10.60">
    <property type="entry name" value="Homeodomain-like"/>
    <property type="match status" value="1"/>
</dbReference>
<dbReference type="InterPro" id="IPR035965">
    <property type="entry name" value="PAS-like_dom_sf"/>
</dbReference>
<protein>
    <recommendedName>
        <fullName evidence="7">HTH-type transcriptional regulatory protein TyrR</fullName>
    </recommendedName>
</protein>
<evidence type="ECO:0000256" key="7">
    <source>
        <dbReference type="ARBA" id="ARBA00029500"/>
    </source>
</evidence>
<feature type="domain" description="CBS" evidence="13">
    <location>
        <begin position="7"/>
        <end position="63"/>
    </location>
</feature>
<feature type="domain" description="Sigma-54 factor interaction" evidence="10">
    <location>
        <begin position="382"/>
        <end position="611"/>
    </location>
</feature>
<dbReference type="SMART" id="SM00382">
    <property type="entry name" value="AAA"/>
    <property type="match status" value="1"/>
</dbReference>
<dbReference type="Pfam" id="PF00158">
    <property type="entry name" value="Sigma54_activat"/>
    <property type="match status" value="1"/>
</dbReference>
<keyword evidence="6" id="KW-0804">Transcription</keyword>
<evidence type="ECO:0000256" key="1">
    <source>
        <dbReference type="ARBA" id="ARBA00022741"/>
    </source>
</evidence>
<evidence type="ECO:0000256" key="3">
    <source>
        <dbReference type="ARBA" id="ARBA00022840"/>
    </source>
</evidence>
<dbReference type="PROSITE" id="PS50112">
    <property type="entry name" value="PAS"/>
    <property type="match status" value="1"/>
</dbReference>
<dbReference type="InterPro" id="IPR046342">
    <property type="entry name" value="CBS_dom_sf"/>
</dbReference>
<dbReference type="SUPFAM" id="SSF55785">
    <property type="entry name" value="PYP-like sensor domain (PAS domain)"/>
    <property type="match status" value="1"/>
</dbReference>
<dbReference type="InterPro" id="IPR025943">
    <property type="entry name" value="Sigma_54_int_dom_ATP-bd_2"/>
</dbReference>
<dbReference type="SMART" id="SM00091">
    <property type="entry name" value="PAS"/>
    <property type="match status" value="2"/>
</dbReference>
<dbReference type="PROSITE" id="PS00675">
    <property type="entry name" value="SIGMA54_INTERACT_1"/>
    <property type="match status" value="1"/>
</dbReference>
<dbReference type="Gene3D" id="1.10.8.60">
    <property type="match status" value="1"/>
</dbReference>
<evidence type="ECO:0000256" key="5">
    <source>
        <dbReference type="ARBA" id="ARBA00023125"/>
    </source>
</evidence>
<dbReference type="InterPro" id="IPR002078">
    <property type="entry name" value="Sigma_54_int"/>
</dbReference>
<dbReference type="NCBIfam" id="TIGR00229">
    <property type="entry name" value="sensory_box"/>
    <property type="match status" value="1"/>
</dbReference>
<dbReference type="EMBL" id="CP046457">
    <property type="protein sequence ID" value="QGT98660.1"/>
    <property type="molecule type" value="Genomic_DNA"/>
</dbReference>
<dbReference type="KEGG" id="salq:SYNTR_0067"/>
<dbReference type="InterPro" id="IPR000014">
    <property type="entry name" value="PAS"/>
</dbReference>
<dbReference type="InterPro" id="IPR058031">
    <property type="entry name" value="AAA_lid_NorR"/>
</dbReference>
<proteinExistence type="predicted"/>
<dbReference type="GO" id="GO:0006355">
    <property type="term" value="P:regulation of DNA-templated transcription"/>
    <property type="evidence" value="ECO:0007669"/>
    <property type="project" value="InterPro"/>
</dbReference>
<gene>
    <name evidence="14" type="ORF">SYNTR_0067</name>
</gene>
<dbReference type="Gene3D" id="3.10.580.10">
    <property type="entry name" value="CBS-domain"/>
    <property type="match status" value="1"/>
</dbReference>
<dbReference type="InterPro" id="IPR000700">
    <property type="entry name" value="PAS-assoc_C"/>
</dbReference>
<accession>A0A6I6DBV5</accession>
<dbReference type="InterPro" id="IPR030828">
    <property type="entry name" value="HTH_TyrR"/>
</dbReference>
<dbReference type="PANTHER" id="PTHR32071">
    <property type="entry name" value="TRANSCRIPTIONAL REGULATORY PROTEIN"/>
    <property type="match status" value="1"/>
</dbReference>
<dbReference type="InterPro" id="IPR027417">
    <property type="entry name" value="P-loop_NTPase"/>
</dbReference>
<dbReference type="Proteomes" id="UP000426444">
    <property type="component" value="Chromosome"/>
</dbReference>
<dbReference type="OrthoDB" id="9803970at2"/>
<dbReference type="InterPro" id="IPR000644">
    <property type="entry name" value="CBS_dom"/>
</dbReference>
<evidence type="ECO:0000256" key="8">
    <source>
        <dbReference type="PROSITE-ProRule" id="PRU00703"/>
    </source>
</evidence>
<dbReference type="CDD" id="cd00130">
    <property type="entry name" value="PAS"/>
    <property type="match status" value="1"/>
</dbReference>
<dbReference type="Pfam" id="PF00571">
    <property type="entry name" value="CBS"/>
    <property type="match status" value="1"/>
</dbReference>
<dbReference type="GO" id="GO:0005524">
    <property type="term" value="F:ATP binding"/>
    <property type="evidence" value="ECO:0007669"/>
    <property type="project" value="UniProtKB-KW"/>
</dbReference>
<keyword evidence="4" id="KW-0805">Transcription regulation</keyword>
<dbReference type="InterPro" id="IPR003593">
    <property type="entry name" value="AAA+_ATPase"/>
</dbReference>
<keyword evidence="9" id="KW-0175">Coiled coil</keyword>
<organism evidence="14 15">
    <name type="scientific">Candidatus Syntrophocurvum alkaliphilum</name>
    <dbReference type="NCBI Taxonomy" id="2293317"/>
    <lineage>
        <taxon>Bacteria</taxon>
        <taxon>Bacillati</taxon>
        <taxon>Bacillota</taxon>
        <taxon>Clostridia</taxon>
        <taxon>Eubacteriales</taxon>
        <taxon>Syntrophomonadaceae</taxon>
        <taxon>Candidatus Syntrophocurvum</taxon>
    </lineage>
</organism>
<evidence type="ECO:0000256" key="6">
    <source>
        <dbReference type="ARBA" id="ARBA00023163"/>
    </source>
</evidence>
<dbReference type="SUPFAM" id="SSF46689">
    <property type="entry name" value="Homeodomain-like"/>
    <property type="match status" value="1"/>
</dbReference>
<keyword evidence="1" id="KW-0547">Nucleotide-binding</keyword>
<keyword evidence="2" id="KW-0058">Aromatic hydrocarbons catabolism</keyword>
<dbReference type="InterPro" id="IPR013767">
    <property type="entry name" value="PAS_fold"/>
</dbReference>
<feature type="coiled-coil region" evidence="9">
    <location>
        <begin position="350"/>
        <end position="377"/>
    </location>
</feature>
<name>A0A6I6DBV5_9FIRM</name>
<dbReference type="Gene3D" id="3.40.50.300">
    <property type="entry name" value="P-loop containing nucleotide triphosphate hydrolases"/>
    <property type="match status" value="1"/>
</dbReference>
<evidence type="ECO:0000313" key="14">
    <source>
        <dbReference type="EMBL" id="QGT98660.1"/>
    </source>
</evidence>
<keyword evidence="3" id="KW-0067">ATP-binding</keyword>
<keyword evidence="8" id="KW-0129">CBS domain</keyword>
<dbReference type="InterPro" id="IPR009057">
    <property type="entry name" value="Homeodomain-like_sf"/>
</dbReference>
<dbReference type="PROSITE" id="PS50113">
    <property type="entry name" value="PAC"/>
    <property type="match status" value="1"/>
</dbReference>
<dbReference type="PANTHER" id="PTHR32071:SF57">
    <property type="entry name" value="C4-DICARBOXYLATE TRANSPORT TRANSCRIPTIONAL REGULATORY PROTEIN DCTD"/>
    <property type="match status" value="1"/>
</dbReference>
<keyword evidence="5" id="KW-0238">DNA-binding</keyword>